<dbReference type="PROSITE" id="PS50043">
    <property type="entry name" value="HTH_LUXR_2"/>
    <property type="match status" value="1"/>
</dbReference>
<accession>A0ABY6YT56</accession>
<dbReference type="SMART" id="SM00421">
    <property type="entry name" value="HTH_LUXR"/>
    <property type="match status" value="1"/>
</dbReference>
<gene>
    <name evidence="5" type="ORF">OUQ99_08255</name>
</gene>
<dbReference type="Pfam" id="PF13191">
    <property type="entry name" value="AAA_16"/>
    <property type="match status" value="1"/>
</dbReference>
<dbReference type="PROSITE" id="PS00622">
    <property type="entry name" value="HTH_LUXR_1"/>
    <property type="match status" value="1"/>
</dbReference>
<dbReference type="PANTHER" id="PTHR16305:SF35">
    <property type="entry name" value="TRANSCRIPTIONAL ACTIVATOR DOMAIN"/>
    <property type="match status" value="1"/>
</dbReference>
<keyword evidence="1" id="KW-0547">Nucleotide-binding</keyword>
<organism evidence="5 6">
    <name type="scientific">Streptomonospora nanhaiensis</name>
    <dbReference type="NCBI Taxonomy" id="1323731"/>
    <lineage>
        <taxon>Bacteria</taxon>
        <taxon>Bacillati</taxon>
        <taxon>Actinomycetota</taxon>
        <taxon>Actinomycetes</taxon>
        <taxon>Streptosporangiales</taxon>
        <taxon>Nocardiopsidaceae</taxon>
        <taxon>Streptomonospora</taxon>
    </lineage>
</organism>
<reference evidence="5 6" key="1">
    <citation type="journal article" date="2013" name="Int. J. Syst. Evol. Microbiol.">
        <title>Description of Streptomonospora sediminis sp. nov. and Streptomonospora nanhaiensis sp. nov., and reclassification of Nocardiopsis arabia Hozzein &amp; Goodfellow 2008 as Streptomonospora arabica comb. nov. and emended description of the genus Streptomonospora.</title>
        <authorList>
            <person name="Zhang D.F."/>
            <person name="Pan H.Q."/>
            <person name="He J."/>
            <person name="Zhang X.M."/>
            <person name="Zhang Y.G."/>
            <person name="Klenk H.P."/>
            <person name="Hu J.C."/>
            <person name="Li W.J."/>
        </authorList>
    </citation>
    <scope>NUCLEOTIDE SEQUENCE [LARGE SCALE GENOMIC DNA]</scope>
    <source>
        <strain evidence="5 6">12A09</strain>
    </source>
</reference>
<dbReference type="Pfam" id="PF00196">
    <property type="entry name" value="GerE"/>
    <property type="match status" value="1"/>
</dbReference>
<keyword evidence="6" id="KW-1185">Reference proteome</keyword>
<dbReference type="InterPro" id="IPR011990">
    <property type="entry name" value="TPR-like_helical_dom_sf"/>
</dbReference>
<proteinExistence type="predicted"/>
<feature type="region of interest" description="Disordered" evidence="3">
    <location>
        <begin position="904"/>
        <end position="943"/>
    </location>
</feature>
<dbReference type="EMBL" id="CP113264">
    <property type="protein sequence ID" value="WAE75065.1"/>
    <property type="molecule type" value="Genomic_DNA"/>
</dbReference>
<evidence type="ECO:0000256" key="3">
    <source>
        <dbReference type="SAM" id="MobiDB-lite"/>
    </source>
</evidence>
<evidence type="ECO:0000256" key="1">
    <source>
        <dbReference type="ARBA" id="ARBA00022741"/>
    </source>
</evidence>
<dbReference type="PANTHER" id="PTHR16305">
    <property type="entry name" value="TESTICULAR SOLUBLE ADENYLYL CYCLASE"/>
    <property type="match status" value="1"/>
</dbReference>
<evidence type="ECO:0000259" key="4">
    <source>
        <dbReference type="PROSITE" id="PS50043"/>
    </source>
</evidence>
<sequence length="1002" mass="106769">MQSHGPSPVLVGRDRLLARLAGDGRRVRTHGARATLVCGEAGVGKSRLIEEYLARADAGRTAVGGCLELGADGVPFAPFTTLLRHLAREEGAPPSAAHSRELARLLPELGRAPEGADDGRARLFESVLTFLEERSRPGGLLVVVEDLHWADASTRDLLVFLLRNLGDVPVHLLVSVRTDDIHRTHPLRGLLPELERLPRVGRLDVDPLDRDAVAAQASALRGGALDPAALDLLLERTGGNPLFVESFLHSQDPTGGPIPEGPRGLLLATVERLPDTTRRVLGLAATAGDRVDHPLLAAVALRSGLTEEQLDDALRRAADARVLRATDDGYAFRHALLAEAVHTDLLPGERVRAHRRYAEALAQGVPGMSAADTAVQLAHHAHAARDQPLALTAAWRAAGHASSAAAHPEHLALLERVLELWDLVPDAASRVGKPRGEVLRRASRASLDAGHPRRAVDHATDGLRELGVTGYHEPGGPPPGNAELIAGLRHARAHALKEMGRDGALEDLADAIVVLPHGHPLAAAVGSTLAATLMMRNHHAQARRSALRGLEQARAAGDRYSEADLLVTLGTLSSTEEHEAGLRMLADGISLARESGFAEVELRGLNNLGGAFQRIGRGEEHGRVVEEGLRRCAELGVARTQSDPFHLGIAVRLAHQGRFAEAEERLGMITGDTVFMARARTLRMNLAHHRWDLRGVREAMEDFRRLLPEHSSSPSEYLPLRFTDMQVAAEEGRYGEAFDLATAQLGRGEDHPSPFSDELYVLGLSPVGDTVDLLRGEPGREGEVRVLASGLREVFDGFPHGTRHPGLLLLRHQVMAQIGEDPGEALAEAEAAVSLAGDREDVLTEGRIRLVAARAALRAGDRGRAGAHLAVAGRLARRYGLWLFARQAQRLFLRHGLPDPGRPAAVGAAPVPPALTDGSPPGGGAGASATAAPRGGGRPAGLTPREAEVLAEVAKGRTNREIGEALFISAKTVSVHVTNMMAKLGVSNRNAAAVRARELGLG</sequence>
<dbReference type="CDD" id="cd06170">
    <property type="entry name" value="LuxR_C_like"/>
    <property type="match status" value="1"/>
</dbReference>
<dbReference type="Proteomes" id="UP001156498">
    <property type="component" value="Chromosome"/>
</dbReference>
<dbReference type="Gene3D" id="1.10.10.10">
    <property type="entry name" value="Winged helix-like DNA-binding domain superfamily/Winged helix DNA-binding domain"/>
    <property type="match status" value="1"/>
</dbReference>
<keyword evidence="2" id="KW-0067">ATP-binding</keyword>
<name>A0ABY6YT56_9ACTN</name>
<dbReference type="SUPFAM" id="SSF46894">
    <property type="entry name" value="C-terminal effector domain of the bipartite response regulators"/>
    <property type="match status" value="1"/>
</dbReference>
<dbReference type="RefSeq" id="WP_267948837.1">
    <property type="nucleotide sequence ID" value="NZ_CP113264.1"/>
</dbReference>
<dbReference type="InterPro" id="IPR027417">
    <property type="entry name" value="P-loop_NTPase"/>
</dbReference>
<dbReference type="InterPro" id="IPR016032">
    <property type="entry name" value="Sig_transdc_resp-reg_C-effctor"/>
</dbReference>
<feature type="domain" description="HTH luxR-type" evidence="4">
    <location>
        <begin position="935"/>
        <end position="1000"/>
    </location>
</feature>
<dbReference type="Gene3D" id="1.25.40.10">
    <property type="entry name" value="Tetratricopeptide repeat domain"/>
    <property type="match status" value="1"/>
</dbReference>
<evidence type="ECO:0000256" key="2">
    <source>
        <dbReference type="ARBA" id="ARBA00022840"/>
    </source>
</evidence>
<evidence type="ECO:0000313" key="5">
    <source>
        <dbReference type="EMBL" id="WAE75065.1"/>
    </source>
</evidence>
<dbReference type="InterPro" id="IPR041664">
    <property type="entry name" value="AAA_16"/>
</dbReference>
<dbReference type="InterPro" id="IPR036388">
    <property type="entry name" value="WH-like_DNA-bd_sf"/>
</dbReference>
<dbReference type="SUPFAM" id="SSF52540">
    <property type="entry name" value="P-loop containing nucleoside triphosphate hydrolases"/>
    <property type="match status" value="1"/>
</dbReference>
<protein>
    <submittedName>
        <fullName evidence="5">AAA family ATPase</fullName>
    </submittedName>
</protein>
<dbReference type="PRINTS" id="PR00038">
    <property type="entry name" value="HTHLUXR"/>
</dbReference>
<dbReference type="InterPro" id="IPR000792">
    <property type="entry name" value="Tscrpt_reg_LuxR_C"/>
</dbReference>
<evidence type="ECO:0000313" key="6">
    <source>
        <dbReference type="Proteomes" id="UP001156498"/>
    </source>
</evidence>